<keyword evidence="8 9" id="KW-0804">Transcription</keyword>
<evidence type="ECO:0000313" key="13">
    <source>
        <dbReference type="Proteomes" id="UP001165089"/>
    </source>
</evidence>
<keyword evidence="7 9" id="KW-0238">DNA-binding</keyword>
<evidence type="ECO:0000256" key="5">
    <source>
        <dbReference type="ARBA" id="ARBA00022490"/>
    </source>
</evidence>
<keyword evidence="9" id="KW-0055">Arginine biosynthesis</keyword>
<evidence type="ECO:0000256" key="3">
    <source>
        <dbReference type="ARBA" id="ARBA00008316"/>
    </source>
</evidence>
<dbReference type="InterPro" id="IPR020899">
    <property type="entry name" value="Arg_repress_C"/>
</dbReference>
<proteinExistence type="inferred from homology"/>
<dbReference type="EMBL" id="BSDD01000004">
    <property type="protein sequence ID" value="GLH70777.1"/>
    <property type="molecule type" value="Genomic_DNA"/>
</dbReference>
<reference evidence="12 13" key="1">
    <citation type="journal article" date="2023" name="Antonie Van Leeuwenhoek">
        <title>Mesoterricola silvestris gen. nov., sp. nov., Mesoterricola sediminis sp. nov., Geothrix oryzae sp. nov., Geothrix edaphica sp. nov., Geothrix rubra sp. nov., and Geothrix limicola sp. nov., six novel members of Acidobacteriota isolated from soils.</title>
        <authorList>
            <person name="Itoh H."/>
            <person name="Sugisawa Y."/>
            <person name="Mise K."/>
            <person name="Xu Z."/>
            <person name="Kuniyasu M."/>
            <person name="Ushijima N."/>
            <person name="Kawano K."/>
            <person name="Kobayashi E."/>
            <person name="Shiratori Y."/>
            <person name="Masuda Y."/>
            <person name="Senoo K."/>
        </authorList>
    </citation>
    <scope>NUCLEOTIDE SEQUENCE [LARGE SCALE GENOMIC DNA]</scope>
    <source>
        <strain evidence="12 13">Red803</strain>
    </source>
</reference>
<organism evidence="12 13">
    <name type="scientific">Geothrix rubra</name>
    <dbReference type="NCBI Taxonomy" id="2927977"/>
    <lineage>
        <taxon>Bacteria</taxon>
        <taxon>Pseudomonadati</taxon>
        <taxon>Acidobacteriota</taxon>
        <taxon>Holophagae</taxon>
        <taxon>Holophagales</taxon>
        <taxon>Holophagaceae</taxon>
        <taxon>Geothrix</taxon>
    </lineage>
</organism>
<dbReference type="InterPro" id="IPR036388">
    <property type="entry name" value="WH-like_DNA-bd_sf"/>
</dbReference>
<sequence length="139" mass="15158">MHRICMHVDELILRLLEAHPIADQTDLLARLSVEGHALTQSTLSRRLKRLGVQKVQGRYRRVEAAAQAMPEAEVSAVPPNLLVVRTAPGFAQALGLALDRDPVAGQMGTLAGDDTVFVAVLPERMEDVRAHLARVLAAR</sequence>
<comment type="function">
    <text evidence="9">Regulates arginine biosynthesis genes.</text>
</comment>
<dbReference type="Pfam" id="PF01316">
    <property type="entry name" value="Arg_repressor"/>
    <property type="match status" value="1"/>
</dbReference>
<dbReference type="InterPro" id="IPR001669">
    <property type="entry name" value="Arg_repress"/>
</dbReference>
<dbReference type="SUPFAM" id="SSF46785">
    <property type="entry name" value="Winged helix' DNA-binding domain"/>
    <property type="match status" value="1"/>
</dbReference>
<dbReference type="PANTHER" id="PTHR34471">
    <property type="entry name" value="ARGININE REPRESSOR"/>
    <property type="match status" value="1"/>
</dbReference>
<dbReference type="InterPro" id="IPR036390">
    <property type="entry name" value="WH_DNA-bd_sf"/>
</dbReference>
<dbReference type="Proteomes" id="UP001165089">
    <property type="component" value="Unassembled WGS sequence"/>
</dbReference>
<evidence type="ECO:0000256" key="2">
    <source>
        <dbReference type="ARBA" id="ARBA00005040"/>
    </source>
</evidence>
<dbReference type="PANTHER" id="PTHR34471:SF1">
    <property type="entry name" value="ARGININE REPRESSOR"/>
    <property type="match status" value="1"/>
</dbReference>
<dbReference type="SUPFAM" id="SSF55252">
    <property type="entry name" value="C-terminal domain of arginine repressor"/>
    <property type="match status" value="1"/>
</dbReference>
<keyword evidence="6 9" id="KW-0805">Transcription regulation</keyword>
<dbReference type="Pfam" id="PF02863">
    <property type="entry name" value="Arg_repressor_C"/>
    <property type="match status" value="1"/>
</dbReference>
<comment type="subcellular location">
    <subcellularLocation>
        <location evidence="1 9">Cytoplasm</location>
    </subcellularLocation>
</comment>
<feature type="domain" description="Arginine repressor C-terminal" evidence="11">
    <location>
        <begin position="80"/>
        <end position="123"/>
    </location>
</feature>
<dbReference type="PRINTS" id="PR01467">
    <property type="entry name" value="ARGREPRESSOR"/>
</dbReference>
<evidence type="ECO:0000256" key="1">
    <source>
        <dbReference type="ARBA" id="ARBA00004496"/>
    </source>
</evidence>
<evidence type="ECO:0000256" key="4">
    <source>
        <dbReference type="ARBA" id="ARBA00021148"/>
    </source>
</evidence>
<dbReference type="HAMAP" id="MF_00173">
    <property type="entry name" value="Arg_repressor"/>
    <property type="match status" value="1"/>
</dbReference>
<protein>
    <recommendedName>
        <fullName evidence="4 9">Arginine repressor</fullName>
    </recommendedName>
</protein>
<dbReference type="Gene3D" id="1.10.10.10">
    <property type="entry name" value="Winged helix-like DNA-binding domain superfamily/Winged helix DNA-binding domain"/>
    <property type="match status" value="1"/>
</dbReference>
<evidence type="ECO:0000259" key="11">
    <source>
        <dbReference type="Pfam" id="PF02863"/>
    </source>
</evidence>
<dbReference type="Gene3D" id="3.30.1360.40">
    <property type="match status" value="1"/>
</dbReference>
<dbReference type="InterPro" id="IPR020900">
    <property type="entry name" value="Arg_repress_DNA-bd"/>
</dbReference>
<comment type="caution">
    <text evidence="12">The sequence shown here is derived from an EMBL/GenBank/DDBJ whole genome shotgun (WGS) entry which is preliminary data.</text>
</comment>
<keyword evidence="9" id="KW-0028">Amino-acid biosynthesis</keyword>
<accession>A0ABQ5Q7L6</accession>
<dbReference type="InterPro" id="IPR036251">
    <property type="entry name" value="Arg_repress_C_sf"/>
</dbReference>
<keyword evidence="9" id="KW-0678">Repressor</keyword>
<gene>
    <name evidence="9 12" type="primary">argR</name>
    <name evidence="12" type="ORF">GETHPA_23100</name>
</gene>
<evidence type="ECO:0000256" key="7">
    <source>
        <dbReference type="ARBA" id="ARBA00023125"/>
    </source>
</evidence>
<evidence type="ECO:0000256" key="9">
    <source>
        <dbReference type="HAMAP-Rule" id="MF_00173"/>
    </source>
</evidence>
<evidence type="ECO:0000256" key="6">
    <source>
        <dbReference type="ARBA" id="ARBA00023015"/>
    </source>
</evidence>
<comment type="similarity">
    <text evidence="3 9">Belongs to the ArgR family.</text>
</comment>
<keyword evidence="5 9" id="KW-0963">Cytoplasm</keyword>
<evidence type="ECO:0000259" key="10">
    <source>
        <dbReference type="Pfam" id="PF01316"/>
    </source>
</evidence>
<name>A0ABQ5Q7L6_9BACT</name>
<evidence type="ECO:0000256" key="8">
    <source>
        <dbReference type="ARBA" id="ARBA00023163"/>
    </source>
</evidence>
<comment type="pathway">
    <text evidence="2 9">Amino-acid biosynthesis; L-arginine biosynthesis [regulation].</text>
</comment>
<feature type="domain" description="Arginine repressor DNA-binding" evidence="10">
    <location>
        <begin position="10"/>
        <end position="56"/>
    </location>
</feature>
<evidence type="ECO:0000313" key="12">
    <source>
        <dbReference type="EMBL" id="GLH70777.1"/>
    </source>
</evidence>
<keyword evidence="13" id="KW-1185">Reference proteome</keyword>